<gene>
    <name evidence="1" type="ORF">A2954_03035</name>
</gene>
<reference evidence="1 2" key="1">
    <citation type="journal article" date="2016" name="Nat. Commun.">
        <title>Thousands of microbial genomes shed light on interconnected biogeochemical processes in an aquifer system.</title>
        <authorList>
            <person name="Anantharaman K."/>
            <person name="Brown C.T."/>
            <person name="Hug L.A."/>
            <person name="Sharon I."/>
            <person name="Castelle C.J."/>
            <person name="Probst A.J."/>
            <person name="Thomas B.C."/>
            <person name="Singh A."/>
            <person name="Wilkins M.J."/>
            <person name="Karaoz U."/>
            <person name="Brodie E.L."/>
            <person name="Williams K.H."/>
            <person name="Hubbard S.S."/>
            <person name="Banfield J.F."/>
        </authorList>
    </citation>
    <scope>NUCLEOTIDE SEQUENCE [LARGE SCALE GENOMIC DNA]</scope>
</reference>
<evidence type="ECO:0000313" key="1">
    <source>
        <dbReference type="EMBL" id="OGK40351.1"/>
    </source>
</evidence>
<dbReference type="Proteomes" id="UP000177698">
    <property type="component" value="Unassembled WGS sequence"/>
</dbReference>
<proteinExistence type="predicted"/>
<evidence type="ECO:0000313" key="2">
    <source>
        <dbReference type="Proteomes" id="UP000177698"/>
    </source>
</evidence>
<name>A0A1F7IAG7_9BACT</name>
<dbReference type="AlphaFoldDB" id="A0A1F7IAG7"/>
<sequence length="1001" mass="112958">MSEETKSQRLNIALDERQCVPIGSTILSHSLPSQTVGPEKNPIKLLIREYGIPSATEISMDEPRSMVFLEDVSNGGWEAALIKPEKDSQRAVGFEIKPGEFQIADGSPTFRVSEFELDQTKGWIKLPANQQSISKAAFALSDGSEFLAGLSNGGYENDFPQIKGGVPFVYEIHKTSNVAFVHWVNDEGLWETTTFPLDQLRTVDLLREIQVVSSLDQEMLASFREEIGIYNEEVRSGFVSDVPDPLEGIILGENRQERYRNFYLNVLSEIWPPTPDGGEYADDLHRSVRFDSGDLSGYTQFGPHNRDLANLTPLEFEQVVDKLGTSDYVRVRAVPPHIISSNITIVPTGGSCVIETQGERTIAEIKKGVEETRLPSQFLPDFARRVAGFGPTITHISGGILGGQDGLVHFNESDMWTEKLVSYGIPKEEAQSIVSTSYERINHALDKRSRLINPRSVMLNINFDELDLNPNIKEWVERLGIPYNPVHRIQEVIYTYVGPRQLELLKNALVHRLGNGGLTQEEMEVARRFLQADFQVRMKQIDHGRWGSMNLPKEVLVGLREPNVDELSKMTEDPAFNLGVRLMRDVNIAQSDGGATALYLGFADLPGDGNRVQHEDRDMGHRFKGKPGEQTFLDSVEAQLNSPARLHRHNVDAHLQYLSSFLVDNKKAKEALVQKKASLLKTIGPIQAEEKKQLGIISQIGGKIDKLTSQKNLQQAFSEIVDYILNPEEVALAPEHRLAVKTLKEQKQKALESILSLSEEELKPADREDIVQIPILINILDAIEKGEQINVDLSAIENELADTQQSAEKSVTDLNSQIALKHQDLTKSRSSLSQSQKTLTVMQPQIQRVELITEKLKIMTDANIFPLSENPIVYHAMNFLWDSDFVFFLNEAARLQSEQKPLREGIDMEISRLQNDMEIRLKTLQGAEDGKRKADELRLSTTDQIKQLKNQRVALREPYTNALRELMLKIFPKLETYLLYLYDKIDDQQAFAMRETRVFSI</sequence>
<organism evidence="1 2">
    <name type="scientific">Candidatus Roizmanbacteria bacterium RIFCSPLOWO2_01_FULL_37_12</name>
    <dbReference type="NCBI Taxonomy" id="1802056"/>
    <lineage>
        <taxon>Bacteria</taxon>
        <taxon>Candidatus Roizmaniibacteriota</taxon>
    </lineage>
</organism>
<protein>
    <submittedName>
        <fullName evidence="1">Uncharacterized protein</fullName>
    </submittedName>
</protein>
<comment type="caution">
    <text evidence="1">The sequence shown here is derived from an EMBL/GenBank/DDBJ whole genome shotgun (WGS) entry which is preliminary data.</text>
</comment>
<dbReference type="EMBL" id="MGAG01000026">
    <property type="protein sequence ID" value="OGK40351.1"/>
    <property type="molecule type" value="Genomic_DNA"/>
</dbReference>
<accession>A0A1F7IAG7</accession>